<dbReference type="PANTHER" id="PTHR23346">
    <property type="entry name" value="TRANSLATIONAL ACTIVATOR GCN1-RELATED"/>
    <property type="match status" value="1"/>
</dbReference>
<dbReference type="InterPro" id="IPR011989">
    <property type="entry name" value="ARM-like"/>
</dbReference>
<reference evidence="2" key="1">
    <citation type="journal article" date="2020" name="Fungal Divers.">
        <title>Resolving the Mortierellaceae phylogeny through synthesis of multi-gene phylogenetics and phylogenomics.</title>
        <authorList>
            <person name="Vandepol N."/>
            <person name="Liber J."/>
            <person name="Desiro A."/>
            <person name="Na H."/>
            <person name="Kennedy M."/>
            <person name="Barry K."/>
            <person name="Grigoriev I.V."/>
            <person name="Miller A.N."/>
            <person name="O'Donnell K."/>
            <person name="Stajich J.E."/>
            <person name="Bonito G."/>
        </authorList>
    </citation>
    <scope>NUCLEOTIDE SEQUENCE</scope>
    <source>
        <strain evidence="2">KOD1015</strain>
    </source>
</reference>
<name>A0A9P6K9C2_9FUNG</name>
<evidence type="ECO:0000313" key="3">
    <source>
        <dbReference type="Proteomes" id="UP000780801"/>
    </source>
</evidence>
<evidence type="ECO:0000313" key="2">
    <source>
        <dbReference type="EMBL" id="KAF9568604.1"/>
    </source>
</evidence>
<dbReference type="OrthoDB" id="2110130at2759"/>
<keyword evidence="1" id="KW-0677">Repeat</keyword>
<dbReference type="InterPro" id="IPR016024">
    <property type="entry name" value="ARM-type_fold"/>
</dbReference>
<dbReference type="GO" id="GO:0003746">
    <property type="term" value="F:translation elongation factor activity"/>
    <property type="evidence" value="ECO:0007669"/>
    <property type="project" value="UniProtKB-KW"/>
</dbReference>
<dbReference type="GO" id="GO:0034198">
    <property type="term" value="P:cellular response to amino acid starvation"/>
    <property type="evidence" value="ECO:0007669"/>
    <property type="project" value="TreeGrafter"/>
</dbReference>
<dbReference type="AlphaFoldDB" id="A0A9P6K9C2"/>
<evidence type="ECO:0000256" key="1">
    <source>
        <dbReference type="ARBA" id="ARBA00022737"/>
    </source>
</evidence>
<gene>
    <name evidence="2" type="primary">TEF3_5</name>
    <name evidence="2" type="ORF">BGW38_008826</name>
</gene>
<dbReference type="GO" id="GO:0005829">
    <property type="term" value="C:cytosol"/>
    <property type="evidence" value="ECO:0007669"/>
    <property type="project" value="TreeGrafter"/>
</dbReference>
<keyword evidence="2" id="KW-0648">Protein biosynthesis</keyword>
<proteinExistence type="predicted"/>
<dbReference type="PANTHER" id="PTHR23346:SF7">
    <property type="entry name" value="STALLED RIBOSOME SENSOR GCN1"/>
    <property type="match status" value="1"/>
</dbReference>
<sequence length="183" mass="19465">MSDSIKALQDLLRVAQDPSSSDPKTLAEKISPLAKAAGVTGTFHQAGLVTAIKAMLDNKKQPRLRESALLILASVAKAVGQAGEPYLIPLVPKVLDGYADKDPAVRSAADEASKAIMALPSRYAVKLLLPVLFDSIENGRWQSQCGSLQILTGLSKTSPKQISNCLSEIVPVLSASMWSTRPE</sequence>
<comment type="caution">
    <text evidence="2">The sequence shown here is derived from an EMBL/GenBank/DDBJ whole genome shotgun (WGS) entry which is preliminary data.</text>
</comment>
<keyword evidence="3" id="KW-1185">Reference proteome</keyword>
<dbReference type="Pfam" id="PF24987">
    <property type="entry name" value="HEAT_EF3_N"/>
    <property type="match status" value="1"/>
</dbReference>
<organism evidence="2 3">
    <name type="scientific">Lunasporangiospora selenospora</name>
    <dbReference type="NCBI Taxonomy" id="979761"/>
    <lineage>
        <taxon>Eukaryota</taxon>
        <taxon>Fungi</taxon>
        <taxon>Fungi incertae sedis</taxon>
        <taxon>Mucoromycota</taxon>
        <taxon>Mortierellomycotina</taxon>
        <taxon>Mortierellomycetes</taxon>
        <taxon>Mortierellales</taxon>
        <taxon>Mortierellaceae</taxon>
        <taxon>Lunasporangiospora</taxon>
    </lineage>
</organism>
<dbReference type="GO" id="GO:0006417">
    <property type="term" value="P:regulation of translation"/>
    <property type="evidence" value="ECO:0007669"/>
    <property type="project" value="TreeGrafter"/>
</dbReference>
<keyword evidence="2" id="KW-0251">Elongation factor</keyword>
<accession>A0A9P6K9C2</accession>
<dbReference type="SUPFAM" id="SSF48371">
    <property type="entry name" value="ARM repeat"/>
    <property type="match status" value="1"/>
</dbReference>
<dbReference type="Proteomes" id="UP000780801">
    <property type="component" value="Unassembled WGS sequence"/>
</dbReference>
<dbReference type="GO" id="GO:0019887">
    <property type="term" value="F:protein kinase regulator activity"/>
    <property type="evidence" value="ECO:0007669"/>
    <property type="project" value="TreeGrafter"/>
</dbReference>
<protein>
    <submittedName>
        <fullName evidence="2">Translational elongation factor EF-1 alpha</fullName>
    </submittedName>
</protein>
<dbReference type="Gene3D" id="1.25.10.10">
    <property type="entry name" value="Leucine-rich Repeat Variant"/>
    <property type="match status" value="1"/>
</dbReference>
<feature type="non-terminal residue" evidence="2">
    <location>
        <position position="1"/>
    </location>
</feature>
<dbReference type="EMBL" id="JAABOA010006211">
    <property type="protein sequence ID" value="KAF9568604.1"/>
    <property type="molecule type" value="Genomic_DNA"/>
</dbReference>